<keyword evidence="2" id="KW-0472">Membrane</keyword>
<feature type="transmembrane region" description="Helical" evidence="2">
    <location>
        <begin position="407"/>
        <end position="427"/>
    </location>
</feature>
<dbReference type="Proteomes" id="UP001589710">
    <property type="component" value="Unassembled WGS sequence"/>
</dbReference>
<comment type="caution">
    <text evidence="3">The sequence shown here is derived from an EMBL/GenBank/DDBJ whole genome shotgun (WGS) entry which is preliminary data.</text>
</comment>
<keyword evidence="4" id="KW-1185">Reference proteome</keyword>
<gene>
    <name evidence="3" type="ORF">ACFFTL_06705</name>
</gene>
<accession>A0ABV5R2H4</accession>
<reference evidence="3 4" key="1">
    <citation type="submission" date="2024-09" db="EMBL/GenBank/DDBJ databases">
        <authorList>
            <person name="Sun Q."/>
            <person name="Mori K."/>
        </authorList>
    </citation>
    <scope>NUCLEOTIDE SEQUENCE [LARGE SCALE GENOMIC DNA]</scope>
    <source>
        <strain evidence="3 4">JCM 3331</strain>
    </source>
</reference>
<dbReference type="EMBL" id="JBHMCG010000031">
    <property type="protein sequence ID" value="MFB9572020.1"/>
    <property type="molecule type" value="Genomic_DNA"/>
</dbReference>
<evidence type="ECO:0000313" key="4">
    <source>
        <dbReference type="Proteomes" id="UP001589710"/>
    </source>
</evidence>
<feature type="compositionally biased region" description="Basic and acidic residues" evidence="1">
    <location>
        <begin position="1"/>
        <end position="18"/>
    </location>
</feature>
<feature type="transmembrane region" description="Helical" evidence="2">
    <location>
        <begin position="218"/>
        <end position="235"/>
    </location>
</feature>
<evidence type="ECO:0000256" key="1">
    <source>
        <dbReference type="SAM" id="MobiDB-lite"/>
    </source>
</evidence>
<feature type="transmembrane region" description="Helical" evidence="2">
    <location>
        <begin position="378"/>
        <end position="395"/>
    </location>
</feature>
<feature type="transmembrane region" description="Helical" evidence="2">
    <location>
        <begin position="305"/>
        <end position="325"/>
    </location>
</feature>
<feature type="transmembrane region" description="Helical" evidence="2">
    <location>
        <begin position="196"/>
        <end position="212"/>
    </location>
</feature>
<evidence type="ECO:0000256" key="2">
    <source>
        <dbReference type="SAM" id="Phobius"/>
    </source>
</evidence>
<feature type="region of interest" description="Disordered" evidence="1">
    <location>
        <begin position="1"/>
        <end position="22"/>
    </location>
</feature>
<proteinExistence type="predicted"/>
<dbReference type="RefSeq" id="WP_345517180.1">
    <property type="nucleotide sequence ID" value="NZ_BAAAXD010000044.1"/>
</dbReference>
<keyword evidence="2" id="KW-1133">Transmembrane helix</keyword>
<dbReference type="Pfam" id="PF19528">
    <property type="entry name" value="DUF6056"/>
    <property type="match status" value="1"/>
</dbReference>
<feature type="transmembrane region" description="Helical" evidence="2">
    <location>
        <begin position="242"/>
        <end position="262"/>
    </location>
</feature>
<feature type="transmembrane region" description="Helical" evidence="2">
    <location>
        <begin position="139"/>
        <end position="157"/>
    </location>
</feature>
<feature type="transmembrane region" description="Helical" evidence="2">
    <location>
        <begin position="163"/>
        <end position="184"/>
    </location>
</feature>
<evidence type="ECO:0000313" key="3">
    <source>
        <dbReference type="EMBL" id="MFB9572020.1"/>
    </source>
</evidence>
<feature type="transmembrane region" description="Helical" evidence="2">
    <location>
        <begin position="108"/>
        <end position="127"/>
    </location>
</feature>
<dbReference type="InterPro" id="IPR045691">
    <property type="entry name" value="DUF6056"/>
</dbReference>
<feature type="transmembrane region" description="Helical" evidence="2">
    <location>
        <begin position="31"/>
        <end position="53"/>
    </location>
</feature>
<sequence>MTTDESKAPDLSHPEDGSGTRSNKWLASRWTTVWTTVLVLLPLGLLGAAVWIGRLVRPGADDWCFLPVVRDDGASGLIGKFYFQDNGRVANALLVVAYAAFGVPGHRWFALSTGILVLGILWAVTASALRSTGMRAPRAIPPLVAALMTVVFLFATQNTYKTFYWPASSVSHTLAPVLAAGSVIPLLRARTRKGRVFALGAALVAGVFIGTLSEETAVVVFVVLALALLTSYWALPGPGRALARSWCAVAFVGTAIGTVILYTSPGARTRRERFDADATSMFSPDTLMTCLRAFMDILGTILSTWQYAGAFAAGLLLGLLVRGDGPRTQGLLWRRPLIPVVVGAVAFLLSGYLCTVVAHPAFGASVATASRTWNDYLLLYVMLLVTAGAMLGRVLRTRRWLPGLAMAAAAAVCVMACVGLAVPLAHLERKMEVRAQRWDRQDRWLHTHAAHGDRVLPYTPVSVSGLGEPFGRHGQKPWPAKCVAQWYHLERITYSPRFP</sequence>
<feature type="transmembrane region" description="Helical" evidence="2">
    <location>
        <begin position="337"/>
        <end position="358"/>
    </location>
</feature>
<name>A0ABV5R2H4_9ACTN</name>
<keyword evidence="2" id="KW-0812">Transmembrane</keyword>
<organism evidence="3 4">
    <name type="scientific">Streptomyces yanii</name>
    <dbReference type="NCBI Taxonomy" id="78510"/>
    <lineage>
        <taxon>Bacteria</taxon>
        <taxon>Bacillati</taxon>
        <taxon>Actinomycetota</taxon>
        <taxon>Actinomycetes</taxon>
        <taxon>Kitasatosporales</taxon>
        <taxon>Streptomycetaceae</taxon>
        <taxon>Streptomyces</taxon>
    </lineage>
</organism>
<protein>
    <submittedName>
        <fullName evidence="3">DUF6056 family protein</fullName>
    </submittedName>
</protein>